<dbReference type="AlphaFoldDB" id="A0A6L5WMF3"/>
<feature type="non-terminal residue" evidence="1">
    <location>
        <position position="197"/>
    </location>
</feature>
<keyword evidence="2" id="KW-1185">Reference proteome</keyword>
<sequence>MDSVNETIKFGKDVIKGAFDTLVVAPFDFGMFLGNLSGLAGKEQQLKAQAELLVAKEAISAIYNNTGGARDYFAKEIGKDLSERPGYYIGAFGSGFLIKAPAIATTFGGETIALNKAEQILNKLSGTAMTTGGKIDMLLNDMYDKFLDYTGQIFDTGSYSFYDLIDDLGDWLDNFGDFLDGFINPLLYDPLALDLDG</sequence>
<gene>
    <name evidence="1" type="ORF">F1B92_08445</name>
</gene>
<proteinExistence type="predicted"/>
<protein>
    <submittedName>
        <fullName evidence="1">Uncharacterized protein</fullName>
    </submittedName>
</protein>
<dbReference type="EMBL" id="VWSJ01000060">
    <property type="protein sequence ID" value="MSN97185.1"/>
    <property type="molecule type" value="Genomic_DNA"/>
</dbReference>
<comment type="caution">
    <text evidence="1">The sequence shown here is derived from an EMBL/GenBank/DDBJ whole genome shotgun (WGS) entry which is preliminary data.</text>
</comment>
<accession>A0A6L5WMF3</accession>
<reference evidence="1 2" key="2">
    <citation type="submission" date="2020-03" db="EMBL/GenBank/DDBJ databases">
        <title>Campylobacter portucalensis sp. nov., a new species of Campylobacter isolated from the reproductive tract of bulls.</title>
        <authorList>
            <person name="Silva M.F."/>
            <person name="Pereira G."/>
            <person name="Carneiro C."/>
            <person name="Hemphill A."/>
            <person name="Mateus L."/>
            <person name="Lopes-Da-Costa L."/>
            <person name="Silva E."/>
        </authorList>
    </citation>
    <scope>NUCLEOTIDE SEQUENCE [LARGE SCALE GENOMIC DNA]</scope>
    <source>
        <strain evidence="1 2">FMV-PI01</strain>
    </source>
</reference>
<dbReference type="Proteomes" id="UP000476338">
    <property type="component" value="Unassembled WGS sequence"/>
</dbReference>
<name>A0A6L5WMF3_9BACT</name>
<evidence type="ECO:0000313" key="1">
    <source>
        <dbReference type="EMBL" id="MSN97185.1"/>
    </source>
</evidence>
<reference evidence="1 2" key="1">
    <citation type="submission" date="2019-09" db="EMBL/GenBank/DDBJ databases">
        <authorList>
            <person name="Silva M."/>
            <person name="Pereira G."/>
            <person name="Lopes-Da-Costa L."/>
            <person name="Silva E."/>
        </authorList>
    </citation>
    <scope>NUCLEOTIDE SEQUENCE [LARGE SCALE GENOMIC DNA]</scope>
    <source>
        <strain evidence="1 2">FMV-PI01</strain>
    </source>
</reference>
<dbReference type="RefSeq" id="WP_154571429.1">
    <property type="nucleotide sequence ID" value="NZ_VWSJ01000060.1"/>
</dbReference>
<evidence type="ECO:0000313" key="2">
    <source>
        <dbReference type="Proteomes" id="UP000476338"/>
    </source>
</evidence>
<organism evidence="1 2">
    <name type="scientific">Campylobacter portucalensis</name>
    <dbReference type="NCBI Taxonomy" id="2608384"/>
    <lineage>
        <taxon>Bacteria</taxon>
        <taxon>Pseudomonadati</taxon>
        <taxon>Campylobacterota</taxon>
        <taxon>Epsilonproteobacteria</taxon>
        <taxon>Campylobacterales</taxon>
        <taxon>Campylobacteraceae</taxon>
        <taxon>Campylobacter</taxon>
    </lineage>
</organism>